<dbReference type="EMBL" id="JAVLET010000006">
    <property type="protein sequence ID" value="KAL0468906.1"/>
    <property type="molecule type" value="Genomic_DNA"/>
</dbReference>
<accession>A0ABR3DAW2</accession>
<evidence type="ECO:0000259" key="8">
    <source>
        <dbReference type="PROSITE" id="PS50157"/>
    </source>
</evidence>
<dbReference type="SMART" id="SM00355">
    <property type="entry name" value="ZnF_C2H2"/>
    <property type="match status" value="4"/>
</dbReference>
<organism evidence="9 10">
    <name type="scientific">Neurospora intermedia</name>
    <dbReference type="NCBI Taxonomy" id="5142"/>
    <lineage>
        <taxon>Eukaryota</taxon>
        <taxon>Fungi</taxon>
        <taxon>Dikarya</taxon>
        <taxon>Ascomycota</taxon>
        <taxon>Pezizomycotina</taxon>
        <taxon>Sordariomycetes</taxon>
        <taxon>Sordariomycetidae</taxon>
        <taxon>Sordariales</taxon>
        <taxon>Sordariaceae</taxon>
        <taxon>Neurospora</taxon>
    </lineage>
</organism>
<keyword evidence="5" id="KW-0862">Zinc</keyword>
<dbReference type="PANTHER" id="PTHR24406">
    <property type="entry name" value="TRANSCRIPTIONAL REPRESSOR CTCFL-RELATED"/>
    <property type="match status" value="1"/>
</dbReference>
<dbReference type="InterPro" id="IPR036236">
    <property type="entry name" value="Znf_C2H2_sf"/>
</dbReference>
<dbReference type="Gene3D" id="3.30.160.60">
    <property type="entry name" value="Classic Zinc Finger"/>
    <property type="match status" value="2"/>
</dbReference>
<evidence type="ECO:0000256" key="7">
    <source>
        <dbReference type="PROSITE-ProRule" id="PRU00042"/>
    </source>
</evidence>
<evidence type="ECO:0000256" key="6">
    <source>
        <dbReference type="ARBA" id="ARBA00023242"/>
    </source>
</evidence>
<feature type="domain" description="C2H2-type" evidence="8">
    <location>
        <begin position="267"/>
        <end position="293"/>
    </location>
</feature>
<dbReference type="InterPro" id="IPR013087">
    <property type="entry name" value="Znf_C2H2_type"/>
</dbReference>
<feature type="domain" description="C2H2-type" evidence="8">
    <location>
        <begin position="98"/>
        <end position="127"/>
    </location>
</feature>
<dbReference type="Proteomes" id="UP001451303">
    <property type="component" value="Unassembled WGS sequence"/>
</dbReference>
<comment type="subcellular location">
    <subcellularLocation>
        <location evidence="1">Nucleus</location>
    </subcellularLocation>
</comment>
<gene>
    <name evidence="9" type="ORF">QR685DRAFT_319263</name>
</gene>
<dbReference type="InterPro" id="IPR050888">
    <property type="entry name" value="ZnF_C2H2-type_TF"/>
</dbReference>
<name>A0ABR3DAW2_NEUIN</name>
<evidence type="ECO:0000256" key="5">
    <source>
        <dbReference type="ARBA" id="ARBA00022833"/>
    </source>
</evidence>
<dbReference type="Pfam" id="PF12874">
    <property type="entry name" value="zf-met"/>
    <property type="match status" value="1"/>
</dbReference>
<keyword evidence="4 7" id="KW-0863">Zinc-finger</keyword>
<evidence type="ECO:0000313" key="9">
    <source>
        <dbReference type="EMBL" id="KAL0468906.1"/>
    </source>
</evidence>
<comment type="caution">
    <text evidence="9">The sequence shown here is derived from an EMBL/GenBank/DDBJ whole genome shotgun (WGS) entry which is preliminary data.</text>
</comment>
<dbReference type="PROSITE" id="PS00028">
    <property type="entry name" value="ZINC_FINGER_C2H2_1"/>
    <property type="match status" value="3"/>
</dbReference>
<dbReference type="SUPFAM" id="SSF57667">
    <property type="entry name" value="beta-beta-alpha zinc fingers"/>
    <property type="match status" value="2"/>
</dbReference>
<proteinExistence type="predicted"/>
<keyword evidence="6" id="KW-0539">Nucleus</keyword>
<sequence length="293" mass="33840">MTEEDINLLEEASEQRHQASLKTRREAYHAMKREFPARWRAIAAQKSAYQKRVYWDLKENRPEEWAEMRRRFDATHETAERKAHRAATYAENVRNDTFRCETCEMSFGSAGNLGKHLASGDHKARVDGTYVPPKTQDGDLSWWCDLCDRGWVEEYDLIKHERRSYGHQIKFAERNGLPPPPKPERLQCPHCPKTYADESGWRNHLKNKHPDAAALQAVNVQVFTCDVCPGETWDKMTQRDAHQRKSHLHAINAAAAAGLPPPADPPFFCGVCGFVYKNRVCLNKHKNKEQHHT</sequence>
<dbReference type="PROSITE" id="PS50157">
    <property type="entry name" value="ZINC_FINGER_C2H2_2"/>
    <property type="match status" value="2"/>
</dbReference>
<dbReference type="Pfam" id="PF13894">
    <property type="entry name" value="zf-C2H2_4"/>
    <property type="match status" value="1"/>
</dbReference>
<keyword evidence="2" id="KW-0479">Metal-binding</keyword>
<evidence type="ECO:0000256" key="4">
    <source>
        <dbReference type="ARBA" id="ARBA00022771"/>
    </source>
</evidence>
<evidence type="ECO:0000256" key="3">
    <source>
        <dbReference type="ARBA" id="ARBA00022737"/>
    </source>
</evidence>
<evidence type="ECO:0000256" key="1">
    <source>
        <dbReference type="ARBA" id="ARBA00004123"/>
    </source>
</evidence>
<evidence type="ECO:0000313" key="10">
    <source>
        <dbReference type="Proteomes" id="UP001451303"/>
    </source>
</evidence>
<evidence type="ECO:0000256" key="2">
    <source>
        <dbReference type="ARBA" id="ARBA00022723"/>
    </source>
</evidence>
<reference evidence="9 10" key="1">
    <citation type="submission" date="2023-09" db="EMBL/GenBank/DDBJ databases">
        <title>Multi-omics analysis of a traditional fermented food reveals byproduct-associated fungal strains for waste-to-food upcycling.</title>
        <authorList>
            <consortium name="Lawrence Berkeley National Laboratory"/>
            <person name="Rekdal V.M."/>
            <person name="Villalobos-Escobedo J.M."/>
            <person name="Rodriguez-Valeron N."/>
            <person name="Garcia M.O."/>
            <person name="Vasquez D.P."/>
            <person name="Damayanti I."/>
            <person name="Sorensen P.M."/>
            <person name="Baidoo E.E."/>
            <person name="De Carvalho A.C."/>
            <person name="Riley R."/>
            <person name="Lipzen A."/>
            <person name="He G."/>
            <person name="Yan M."/>
            <person name="Haridas S."/>
            <person name="Daum C."/>
            <person name="Yoshinaga Y."/>
            <person name="Ng V."/>
            <person name="Grigoriev I.V."/>
            <person name="Munk R."/>
            <person name="Nuraida L."/>
            <person name="Wijaya C.H."/>
            <person name="Morales P.-C."/>
            <person name="Keasling J.D."/>
        </authorList>
    </citation>
    <scope>NUCLEOTIDE SEQUENCE [LARGE SCALE GENOMIC DNA]</scope>
    <source>
        <strain evidence="9 10">FGSC 2613</strain>
    </source>
</reference>
<keyword evidence="10" id="KW-1185">Reference proteome</keyword>
<protein>
    <recommendedName>
        <fullName evidence="8">C2H2-type domain-containing protein</fullName>
    </recommendedName>
</protein>
<keyword evidence="3" id="KW-0677">Repeat</keyword>